<evidence type="ECO:0000313" key="2">
    <source>
        <dbReference type="Proteomes" id="UP000031549"/>
    </source>
</evidence>
<keyword evidence="2" id="KW-1185">Reference proteome</keyword>
<evidence type="ECO:0000313" key="1">
    <source>
        <dbReference type="EMBL" id="NEU75939.1"/>
    </source>
</evidence>
<dbReference type="AlphaFoldDB" id="A0A846HGI2"/>
<dbReference type="RefSeq" id="WP_163519209.1">
    <property type="nucleotide sequence ID" value="NZ_JTCM02000088.1"/>
</dbReference>
<accession>A0A846HGI2</accession>
<name>A0A846HGI2_9CYAN</name>
<comment type="caution">
    <text evidence="1">The sequence shown here is derived from an EMBL/GenBank/DDBJ whole genome shotgun (WGS) entry which is preliminary data.</text>
</comment>
<gene>
    <name evidence="1" type="ORF">PI95_026125</name>
</gene>
<organism evidence="1 2">
    <name type="scientific">Hassallia byssoidea VB512170</name>
    <dbReference type="NCBI Taxonomy" id="1304833"/>
    <lineage>
        <taxon>Bacteria</taxon>
        <taxon>Bacillati</taxon>
        <taxon>Cyanobacteriota</taxon>
        <taxon>Cyanophyceae</taxon>
        <taxon>Nostocales</taxon>
        <taxon>Tolypothrichaceae</taxon>
        <taxon>Hassallia</taxon>
    </lineage>
</organism>
<sequence length="67" mass="7470">MQPVVLQKFFEGMKTDPGVPASQSQRRTRVRVAVGIALFMPITQLTRSATNLNKARSAEWRSVAVCH</sequence>
<reference evidence="1 2" key="1">
    <citation type="journal article" date="2015" name="Genome Announc.">
        <title>Draft Genome Sequence of Cyanobacterium Hassallia byssoidea Strain VB512170, Isolated from Monuments in India.</title>
        <authorList>
            <person name="Singh D."/>
            <person name="Chandrababunaidu M.M."/>
            <person name="Panda A."/>
            <person name="Sen D."/>
            <person name="Bhattacharyya S."/>
            <person name="Adhikary S.P."/>
            <person name="Tripathy S."/>
        </authorList>
    </citation>
    <scope>NUCLEOTIDE SEQUENCE [LARGE SCALE GENOMIC DNA]</scope>
    <source>
        <strain evidence="1 2">VB512170</strain>
    </source>
</reference>
<dbReference type="Proteomes" id="UP000031549">
    <property type="component" value="Unassembled WGS sequence"/>
</dbReference>
<dbReference type="EMBL" id="JTCM02000088">
    <property type="protein sequence ID" value="NEU75939.1"/>
    <property type="molecule type" value="Genomic_DNA"/>
</dbReference>
<proteinExistence type="predicted"/>
<protein>
    <submittedName>
        <fullName evidence="1">Uncharacterized protein</fullName>
    </submittedName>
</protein>